<keyword evidence="5" id="KW-0671">Queuosine biosynthesis</keyword>
<dbReference type="SUPFAM" id="SSF55620">
    <property type="entry name" value="Tetrahydrobiopterin biosynthesis enzymes-like"/>
    <property type="match status" value="1"/>
</dbReference>
<evidence type="ECO:0000256" key="2">
    <source>
        <dbReference type="ARBA" id="ARBA00008900"/>
    </source>
</evidence>
<feature type="active site" description="Proton acceptor" evidence="6">
    <location>
        <position position="23"/>
    </location>
</feature>
<dbReference type="AlphaFoldDB" id="A0A844FWE4"/>
<gene>
    <name evidence="8" type="primary">queD</name>
    <name evidence="8" type="ORF">FYJ85_00450</name>
</gene>
<name>A0A844FWE4_9BACT</name>
<feature type="active site" description="Charge relay system" evidence="6">
    <location>
        <position position="67"/>
    </location>
</feature>
<keyword evidence="5 7" id="KW-0479">Metal-binding</keyword>
<evidence type="ECO:0000256" key="4">
    <source>
        <dbReference type="ARBA" id="ARBA00048807"/>
    </source>
</evidence>
<dbReference type="GO" id="GO:0070497">
    <property type="term" value="F:6-carboxytetrahydropterin synthase activity"/>
    <property type="evidence" value="ECO:0007669"/>
    <property type="project" value="UniProtKB-EC"/>
</dbReference>
<dbReference type="UniPathway" id="UPA00391"/>
<dbReference type="GO" id="GO:0008616">
    <property type="term" value="P:tRNA queuosine(34) biosynthetic process"/>
    <property type="evidence" value="ECO:0007669"/>
    <property type="project" value="UniProtKB-KW"/>
</dbReference>
<organism evidence="8 9">
    <name type="scientific">Victivallis lenta</name>
    <dbReference type="NCBI Taxonomy" id="2606640"/>
    <lineage>
        <taxon>Bacteria</taxon>
        <taxon>Pseudomonadati</taxon>
        <taxon>Lentisphaerota</taxon>
        <taxon>Lentisphaeria</taxon>
        <taxon>Victivallales</taxon>
        <taxon>Victivallaceae</taxon>
        <taxon>Victivallis</taxon>
    </lineage>
</organism>
<feature type="binding site" evidence="7">
    <location>
        <position position="14"/>
    </location>
    <ligand>
        <name>Zn(2+)</name>
        <dbReference type="ChEBI" id="CHEBI:29105"/>
    </ligand>
</feature>
<dbReference type="NCBIfam" id="TIGR03367">
    <property type="entry name" value="queuosine_QueD"/>
    <property type="match status" value="1"/>
</dbReference>
<accession>A0A844FWE4</accession>
<evidence type="ECO:0000256" key="6">
    <source>
        <dbReference type="PIRSR" id="PIRSR006113-1"/>
    </source>
</evidence>
<feature type="active site" description="Charge relay system" evidence="6">
    <location>
        <position position="112"/>
    </location>
</feature>
<dbReference type="InterPro" id="IPR007115">
    <property type="entry name" value="6-PTP_synth/QueD"/>
</dbReference>
<sequence>MFEIEIDRTFSAAHQLRGYNGDCCKLHGHNYKVTVVVRSPEQDEIGIALDFKKLKSELDSLLAVYDHSNLSELPEFREINPTSENLAKTIYRKISEKMNGGAIRVHRVRIGESDHSAVTYFEE</sequence>
<keyword evidence="5 7" id="KW-0862">Zinc</keyword>
<dbReference type="EC" id="4.-.-.-" evidence="5"/>
<dbReference type="Proteomes" id="UP000435649">
    <property type="component" value="Unassembled WGS sequence"/>
</dbReference>
<evidence type="ECO:0000313" key="8">
    <source>
        <dbReference type="EMBL" id="MST95517.1"/>
    </source>
</evidence>
<proteinExistence type="inferred from homology"/>
<evidence type="ECO:0000256" key="1">
    <source>
        <dbReference type="ARBA" id="ARBA00005061"/>
    </source>
</evidence>
<comment type="pathway">
    <text evidence="1 5">Purine metabolism; 7-cyano-7-deazaguanine biosynthesis.</text>
</comment>
<evidence type="ECO:0000256" key="7">
    <source>
        <dbReference type="PIRSR" id="PIRSR006113-2"/>
    </source>
</evidence>
<protein>
    <recommendedName>
        <fullName evidence="3 5">6-carboxy-5,6,7,8-tetrahydropterin synthase</fullName>
        <ecNumber evidence="5">4.-.-.-</ecNumber>
    </recommendedName>
</protein>
<comment type="caution">
    <text evidence="8">The sequence shown here is derived from an EMBL/GenBank/DDBJ whole genome shotgun (WGS) entry which is preliminary data.</text>
</comment>
<evidence type="ECO:0000256" key="5">
    <source>
        <dbReference type="PIRNR" id="PIRNR006113"/>
    </source>
</evidence>
<dbReference type="EMBL" id="VUNS01000001">
    <property type="protein sequence ID" value="MST95517.1"/>
    <property type="molecule type" value="Genomic_DNA"/>
</dbReference>
<dbReference type="PIRSF" id="PIRSF006113">
    <property type="entry name" value="PTP_synth"/>
    <property type="match status" value="1"/>
</dbReference>
<dbReference type="PANTHER" id="PTHR12589">
    <property type="entry name" value="PYRUVOYL TETRAHYDROBIOPTERIN SYNTHASE"/>
    <property type="match status" value="1"/>
</dbReference>
<dbReference type="PANTHER" id="PTHR12589:SF8">
    <property type="entry name" value="6-CARBOXY-5,6,7,8-TETRAHYDROPTERIN SYNTHASE"/>
    <property type="match status" value="1"/>
</dbReference>
<keyword evidence="9" id="KW-1185">Reference proteome</keyword>
<dbReference type="Pfam" id="PF01242">
    <property type="entry name" value="PTPS"/>
    <property type="match status" value="1"/>
</dbReference>
<dbReference type="GO" id="GO:0046872">
    <property type="term" value="F:metal ion binding"/>
    <property type="evidence" value="ECO:0007669"/>
    <property type="project" value="UniProtKB-KW"/>
</dbReference>
<dbReference type="InterPro" id="IPR038418">
    <property type="entry name" value="6-PTP_synth/QueD_sf"/>
</dbReference>
<evidence type="ECO:0000313" key="9">
    <source>
        <dbReference type="Proteomes" id="UP000435649"/>
    </source>
</evidence>
<keyword evidence="5" id="KW-0456">Lyase</keyword>
<reference evidence="8 9" key="1">
    <citation type="submission" date="2019-08" db="EMBL/GenBank/DDBJ databases">
        <title>In-depth cultivation of the pig gut microbiome towards novel bacterial diversity and tailored functional studies.</title>
        <authorList>
            <person name="Wylensek D."/>
            <person name="Hitch T.C.A."/>
            <person name="Clavel T."/>
        </authorList>
    </citation>
    <scope>NUCLEOTIDE SEQUENCE [LARGE SCALE GENOMIC DNA]</scope>
    <source>
        <strain evidence="8 9">BBE-744-WT-12</strain>
    </source>
</reference>
<dbReference type="RefSeq" id="WP_106053071.1">
    <property type="nucleotide sequence ID" value="NZ_CALXOB010000042.1"/>
</dbReference>
<feature type="binding site" evidence="7">
    <location>
        <position position="27"/>
    </location>
    <ligand>
        <name>Zn(2+)</name>
        <dbReference type="ChEBI" id="CHEBI:29105"/>
    </ligand>
</feature>
<feature type="binding site" evidence="7">
    <location>
        <position position="29"/>
    </location>
    <ligand>
        <name>Zn(2+)</name>
        <dbReference type="ChEBI" id="CHEBI:29105"/>
    </ligand>
</feature>
<comment type="similarity">
    <text evidence="2 5">Belongs to the PTPS family. QueD subfamily.</text>
</comment>
<comment type="cofactor">
    <cofactor evidence="5 7">
        <name>Zn(2+)</name>
        <dbReference type="ChEBI" id="CHEBI:29105"/>
    </cofactor>
    <text evidence="5 7">Binds 1 zinc ion per subunit.</text>
</comment>
<comment type="catalytic activity">
    <reaction evidence="4 5">
        <text>7,8-dihydroneopterin 3'-triphosphate + H2O = 6-carboxy-5,6,7,8-tetrahydropterin + triphosphate + acetaldehyde + 2 H(+)</text>
        <dbReference type="Rhea" id="RHEA:27966"/>
        <dbReference type="ChEBI" id="CHEBI:15343"/>
        <dbReference type="ChEBI" id="CHEBI:15377"/>
        <dbReference type="ChEBI" id="CHEBI:15378"/>
        <dbReference type="ChEBI" id="CHEBI:18036"/>
        <dbReference type="ChEBI" id="CHEBI:58462"/>
        <dbReference type="ChEBI" id="CHEBI:61032"/>
        <dbReference type="EC" id="4.1.2.50"/>
    </reaction>
</comment>
<dbReference type="Gene3D" id="3.30.479.10">
    <property type="entry name" value="6-pyruvoyl tetrahydropterin synthase/QueD"/>
    <property type="match status" value="1"/>
</dbReference>
<evidence type="ECO:0000256" key="3">
    <source>
        <dbReference type="ARBA" id="ARBA00018141"/>
    </source>
</evidence>